<dbReference type="EMBL" id="KZ825492">
    <property type="protein sequence ID" value="PYI32463.1"/>
    <property type="molecule type" value="Genomic_DNA"/>
</dbReference>
<dbReference type="InterPro" id="IPR014752">
    <property type="entry name" value="Arrestin-like_C"/>
</dbReference>
<keyword evidence="2" id="KW-1185">Reference proteome</keyword>
<dbReference type="Proteomes" id="UP000248817">
    <property type="component" value="Unassembled WGS sequence"/>
</dbReference>
<proteinExistence type="predicted"/>
<protein>
    <submittedName>
        <fullName evidence="1">Uncharacterized protein</fullName>
    </submittedName>
</protein>
<evidence type="ECO:0000313" key="2">
    <source>
        <dbReference type="Proteomes" id="UP000248817"/>
    </source>
</evidence>
<dbReference type="AlphaFoldDB" id="A0A2V5IEG1"/>
<name>A0A2V5IEG1_9EURO</name>
<dbReference type="Gene3D" id="2.60.40.640">
    <property type="match status" value="1"/>
</dbReference>
<gene>
    <name evidence="1" type="ORF">BP00DRAFT_414652</name>
</gene>
<reference evidence="1 2" key="1">
    <citation type="submission" date="2018-02" db="EMBL/GenBank/DDBJ databases">
        <title>The genomes of Aspergillus section Nigri reveals drivers in fungal speciation.</title>
        <authorList>
            <consortium name="DOE Joint Genome Institute"/>
            <person name="Vesth T.C."/>
            <person name="Nybo J."/>
            <person name="Theobald S."/>
            <person name="Brandl J."/>
            <person name="Frisvad J.C."/>
            <person name="Nielsen K.F."/>
            <person name="Lyhne E.K."/>
            <person name="Kogle M.E."/>
            <person name="Kuo A."/>
            <person name="Riley R."/>
            <person name="Clum A."/>
            <person name="Nolan M."/>
            <person name="Lipzen A."/>
            <person name="Salamov A."/>
            <person name="Henrissat B."/>
            <person name="Wiebenga A."/>
            <person name="De vries R.P."/>
            <person name="Grigoriev I.V."/>
            <person name="Mortensen U.H."/>
            <person name="Andersen M.R."/>
            <person name="Baker S.E."/>
        </authorList>
    </citation>
    <scope>NUCLEOTIDE SEQUENCE [LARGE SCALE GENOMIC DNA]</scope>
    <source>
        <strain evidence="1 2">CBS 114.80</strain>
    </source>
</reference>
<organism evidence="1 2">
    <name type="scientific">Aspergillus indologenus CBS 114.80</name>
    <dbReference type="NCBI Taxonomy" id="1450541"/>
    <lineage>
        <taxon>Eukaryota</taxon>
        <taxon>Fungi</taxon>
        <taxon>Dikarya</taxon>
        <taxon>Ascomycota</taxon>
        <taxon>Pezizomycotina</taxon>
        <taxon>Eurotiomycetes</taxon>
        <taxon>Eurotiomycetidae</taxon>
        <taxon>Eurotiales</taxon>
        <taxon>Aspergillaceae</taxon>
        <taxon>Aspergillus</taxon>
        <taxon>Aspergillus subgen. Circumdati</taxon>
    </lineage>
</organism>
<sequence>MFKSKLVRSVLRPRDGNFTKSCQGGITFARSQTLATSRGKSFVLPRGMYVLPFELPLSQDMPETVTGVGHKYHAYEVQSIIFHRNSHLDTMCAHPIRPYRLPRILQGYLLDQVIAITPKASDSITYNSILSAIAQKEHAIVCQTHENLRYTNAQSPDLLDS</sequence>
<evidence type="ECO:0000313" key="1">
    <source>
        <dbReference type="EMBL" id="PYI32463.1"/>
    </source>
</evidence>
<accession>A0A2V5IEG1</accession>